<dbReference type="AlphaFoldDB" id="A0A6I9WP46"/>
<dbReference type="InterPro" id="IPR005532">
    <property type="entry name" value="SUMF_dom"/>
</dbReference>
<feature type="domain" description="Sulfatase-modifying factor enzyme-like" evidence="2">
    <location>
        <begin position="73"/>
        <end position="351"/>
    </location>
</feature>
<name>A0A6I9WP46_9HYME</name>
<dbReference type="GeneID" id="105431292"/>
<dbReference type="GO" id="GO:0005783">
    <property type="term" value="C:endoplasmic reticulum"/>
    <property type="evidence" value="ECO:0007669"/>
    <property type="project" value="TreeGrafter"/>
</dbReference>
<dbReference type="Proteomes" id="UP000504615">
    <property type="component" value="Unplaced"/>
</dbReference>
<gene>
    <name evidence="4" type="primary">LOC105431292</name>
</gene>
<reference evidence="4" key="1">
    <citation type="submission" date="2025-08" db="UniProtKB">
        <authorList>
            <consortium name="RefSeq"/>
        </authorList>
    </citation>
    <scope>IDENTIFICATION</scope>
</reference>
<proteinExistence type="inferred from homology"/>
<organism evidence="3 4">
    <name type="scientific">Pogonomyrmex barbatus</name>
    <name type="common">red harvester ant</name>
    <dbReference type="NCBI Taxonomy" id="144034"/>
    <lineage>
        <taxon>Eukaryota</taxon>
        <taxon>Metazoa</taxon>
        <taxon>Ecdysozoa</taxon>
        <taxon>Arthropoda</taxon>
        <taxon>Hexapoda</taxon>
        <taxon>Insecta</taxon>
        <taxon>Pterygota</taxon>
        <taxon>Neoptera</taxon>
        <taxon>Endopterygota</taxon>
        <taxon>Hymenoptera</taxon>
        <taxon>Apocrita</taxon>
        <taxon>Aculeata</taxon>
        <taxon>Formicoidea</taxon>
        <taxon>Formicidae</taxon>
        <taxon>Myrmicinae</taxon>
        <taxon>Pogonomyrmex</taxon>
    </lineage>
</organism>
<dbReference type="GO" id="GO:0120147">
    <property type="term" value="F:formylglycine-generating oxidase activity"/>
    <property type="evidence" value="ECO:0007669"/>
    <property type="project" value="TreeGrafter"/>
</dbReference>
<evidence type="ECO:0000256" key="1">
    <source>
        <dbReference type="ARBA" id="ARBA00005310"/>
    </source>
</evidence>
<dbReference type="InterPro" id="IPR042095">
    <property type="entry name" value="SUMF_sf"/>
</dbReference>
<evidence type="ECO:0000259" key="2">
    <source>
        <dbReference type="Pfam" id="PF03781"/>
    </source>
</evidence>
<dbReference type="InterPro" id="IPR016187">
    <property type="entry name" value="CTDL_fold"/>
</dbReference>
<accession>A0A6I9WP46</accession>
<dbReference type="OrthoDB" id="659at2759"/>
<dbReference type="PANTHER" id="PTHR23150:SF19">
    <property type="entry name" value="FORMYLGLYCINE-GENERATING ENZYME"/>
    <property type="match status" value="1"/>
</dbReference>
<keyword evidence="3" id="KW-1185">Reference proteome</keyword>
<dbReference type="Pfam" id="PF03781">
    <property type="entry name" value="FGE-sulfatase"/>
    <property type="match status" value="1"/>
</dbReference>
<evidence type="ECO:0000313" key="4">
    <source>
        <dbReference type="RefSeq" id="XP_011643684.1"/>
    </source>
</evidence>
<dbReference type="KEGG" id="pbar:105431292"/>
<sequence length="354" mass="40565">MYTSRNTKVTLFNYFYKIQIILGYYYLCINATKDSSCQCISKLNRQSILVPRKEYCVVNNIKFDANNVKEEQIKQMVKIDAGTYFIGTNNPVFVADGEGPKREVVLTNFYIDKFEVSNKDYMAFVSTTGYITEAESFGDSFVFENLLTQNMKNKINKAVAQAPWWLPVKEASWQHPEGPNSNITFRMDHPVVHVSWNDAVAYCNWIGKRLPTEAEWEVACRGGLSDRLYPWGNKLMPNSQHKANIWQGNFPIENTEKDGYKGTSPVTRFLQNKYGLYNIVGNVWEWTADWWITKHSHNQQINPIGPSSGSDKVKKGGSYLCHKNYCYRYRCAARSQNTPDTSAGNLGFRCAIST</sequence>
<dbReference type="RefSeq" id="XP_011643684.1">
    <property type="nucleotide sequence ID" value="XM_011645382.1"/>
</dbReference>
<dbReference type="SUPFAM" id="SSF56436">
    <property type="entry name" value="C-type lectin-like"/>
    <property type="match status" value="1"/>
</dbReference>
<dbReference type="InterPro" id="IPR051043">
    <property type="entry name" value="Sulfatase_Mod_Factor_Kinase"/>
</dbReference>
<comment type="similarity">
    <text evidence="1">Belongs to the sulfatase-modifying factor family.</text>
</comment>
<dbReference type="Gene3D" id="3.90.1580.10">
    <property type="entry name" value="paralog of FGE (formylglycine-generating enzyme)"/>
    <property type="match status" value="1"/>
</dbReference>
<protein>
    <submittedName>
        <fullName evidence="4">Sulfatase-modifying factor 1</fullName>
    </submittedName>
</protein>
<dbReference type="PANTHER" id="PTHR23150">
    <property type="entry name" value="SULFATASE MODIFYING FACTOR 1, 2"/>
    <property type="match status" value="1"/>
</dbReference>
<evidence type="ECO:0000313" key="3">
    <source>
        <dbReference type="Proteomes" id="UP000504615"/>
    </source>
</evidence>